<dbReference type="Proteomes" id="UP000753802">
    <property type="component" value="Unassembled WGS sequence"/>
</dbReference>
<proteinExistence type="inferred from homology"/>
<dbReference type="InterPro" id="IPR013324">
    <property type="entry name" value="RNA_pol_sigma_r3/r4-like"/>
</dbReference>
<evidence type="ECO:0000256" key="2">
    <source>
        <dbReference type="ARBA" id="ARBA00023015"/>
    </source>
</evidence>
<dbReference type="InterPro" id="IPR039425">
    <property type="entry name" value="RNA_pol_sigma-70-like"/>
</dbReference>
<sequence>MRPPGKGLGEEKIYFTPNLSHLCCINNPVPVDVITEIIQNCIRGHRDSQSRLYQMYAPGMFVVCQRYARSREDAEDILQEGFIKVFRHISQFRFNGSFEGWMRRIMVNTALQKYRSQTHLHVISDGGDHSNDHFIDEEISMHIGMKELIALIQQLPTAYRVVFNLYVFEGMKHKEIALRMGITEGTSKSNLHDARQQLQKAILRSGEKAKLKVF</sequence>
<evidence type="ECO:0000259" key="5">
    <source>
        <dbReference type="Pfam" id="PF04542"/>
    </source>
</evidence>
<keyword evidence="3" id="KW-0731">Sigma factor</keyword>
<reference evidence="7 8" key="1">
    <citation type="submission" date="2020-01" db="EMBL/GenBank/DDBJ databases">
        <title>Genome analysis.</title>
        <authorList>
            <person name="Wu S."/>
            <person name="Wang G."/>
        </authorList>
    </citation>
    <scope>NUCLEOTIDE SEQUENCE [LARGE SCALE GENOMIC DNA]</scope>
    <source>
        <strain evidence="7 8">SYL130</strain>
    </source>
</reference>
<evidence type="ECO:0000256" key="1">
    <source>
        <dbReference type="ARBA" id="ARBA00010641"/>
    </source>
</evidence>
<dbReference type="Gene3D" id="1.10.10.10">
    <property type="entry name" value="Winged helix-like DNA-binding domain superfamily/Winged helix DNA-binding domain"/>
    <property type="match status" value="1"/>
</dbReference>
<gene>
    <name evidence="7" type="ORF">GWC95_16315</name>
</gene>
<dbReference type="Pfam" id="PF04542">
    <property type="entry name" value="Sigma70_r2"/>
    <property type="match status" value="1"/>
</dbReference>
<dbReference type="InterPro" id="IPR014284">
    <property type="entry name" value="RNA_pol_sigma-70_dom"/>
</dbReference>
<organism evidence="7 8">
    <name type="scientific">Sediminibacterium roseum</name>
    <dbReference type="NCBI Taxonomy" id="1978412"/>
    <lineage>
        <taxon>Bacteria</taxon>
        <taxon>Pseudomonadati</taxon>
        <taxon>Bacteroidota</taxon>
        <taxon>Chitinophagia</taxon>
        <taxon>Chitinophagales</taxon>
        <taxon>Chitinophagaceae</taxon>
        <taxon>Sediminibacterium</taxon>
    </lineage>
</organism>
<dbReference type="InterPro" id="IPR013325">
    <property type="entry name" value="RNA_pol_sigma_r2"/>
</dbReference>
<dbReference type="NCBIfam" id="TIGR02937">
    <property type="entry name" value="sigma70-ECF"/>
    <property type="match status" value="1"/>
</dbReference>
<keyword evidence="8" id="KW-1185">Reference proteome</keyword>
<dbReference type="CDD" id="cd06171">
    <property type="entry name" value="Sigma70_r4"/>
    <property type="match status" value="1"/>
</dbReference>
<dbReference type="Pfam" id="PF08281">
    <property type="entry name" value="Sigma70_r4_2"/>
    <property type="match status" value="1"/>
</dbReference>
<dbReference type="EMBL" id="JAACJS010000015">
    <property type="protein sequence ID" value="NCI51495.1"/>
    <property type="molecule type" value="Genomic_DNA"/>
</dbReference>
<evidence type="ECO:0000256" key="4">
    <source>
        <dbReference type="ARBA" id="ARBA00023163"/>
    </source>
</evidence>
<name>A0ABW9ZY95_9BACT</name>
<feature type="domain" description="RNA polymerase sigma factor 70 region 4 type 2" evidence="6">
    <location>
        <begin position="147"/>
        <end position="198"/>
    </location>
</feature>
<protein>
    <submittedName>
        <fullName evidence="7">Sigma-70 family RNA polymerase sigma factor</fullName>
    </submittedName>
</protein>
<evidence type="ECO:0000259" key="6">
    <source>
        <dbReference type="Pfam" id="PF08281"/>
    </source>
</evidence>
<feature type="domain" description="RNA polymerase sigma-70 region 2" evidence="5">
    <location>
        <begin position="52"/>
        <end position="118"/>
    </location>
</feature>
<comment type="similarity">
    <text evidence="1">Belongs to the sigma-70 factor family. ECF subfamily.</text>
</comment>
<accession>A0ABW9ZY95</accession>
<dbReference type="InterPro" id="IPR013249">
    <property type="entry name" value="RNA_pol_sigma70_r4_t2"/>
</dbReference>
<dbReference type="SUPFAM" id="SSF88946">
    <property type="entry name" value="Sigma2 domain of RNA polymerase sigma factors"/>
    <property type="match status" value="1"/>
</dbReference>
<dbReference type="InterPro" id="IPR007627">
    <property type="entry name" value="RNA_pol_sigma70_r2"/>
</dbReference>
<evidence type="ECO:0000313" key="8">
    <source>
        <dbReference type="Proteomes" id="UP000753802"/>
    </source>
</evidence>
<dbReference type="PANTHER" id="PTHR43133">
    <property type="entry name" value="RNA POLYMERASE ECF-TYPE SIGMA FACTO"/>
    <property type="match status" value="1"/>
</dbReference>
<dbReference type="Gene3D" id="1.10.1740.10">
    <property type="match status" value="1"/>
</dbReference>
<dbReference type="PANTHER" id="PTHR43133:SF46">
    <property type="entry name" value="RNA POLYMERASE SIGMA-70 FACTOR ECF SUBFAMILY"/>
    <property type="match status" value="1"/>
</dbReference>
<keyword evidence="2" id="KW-0805">Transcription regulation</keyword>
<comment type="caution">
    <text evidence="7">The sequence shown here is derived from an EMBL/GenBank/DDBJ whole genome shotgun (WGS) entry which is preliminary data.</text>
</comment>
<dbReference type="SUPFAM" id="SSF88659">
    <property type="entry name" value="Sigma3 and sigma4 domains of RNA polymerase sigma factors"/>
    <property type="match status" value="1"/>
</dbReference>
<evidence type="ECO:0000256" key="3">
    <source>
        <dbReference type="ARBA" id="ARBA00023082"/>
    </source>
</evidence>
<dbReference type="InterPro" id="IPR036388">
    <property type="entry name" value="WH-like_DNA-bd_sf"/>
</dbReference>
<evidence type="ECO:0000313" key="7">
    <source>
        <dbReference type="EMBL" id="NCI51495.1"/>
    </source>
</evidence>
<keyword evidence="4" id="KW-0804">Transcription</keyword>